<dbReference type="InParanoid" id="E4XRG6"/>
<name>E4XRG6_OIKDI</name>
<keyword evidence="7" id="KW-0143">Chaperone</keyword>
<dbReference type="GO" id="GO:0005654">
    <property type="term" value="C:nucleoplasm"/>
    <property type="evidence" value="ECO:0007669"/>
    <property type="project" value="UniProtKB-SubCell"/>
</dbReference>
<dbReference type="SMART" id="SM00382">
    <property type="entry name" value="AAA"/>
    <property type="match status" value="6"/>
</dbReference>
<dbReference type="EMBL" id="FN653117">
    <property type="protein sequence ID" value="CBY12382.1"/>
    <property type="molecule type" value="Genomic_DNA"/>
</dbReference>
<evidence type="ECO:0000259" key="9">
    <source>
        <dbReference type="SMART" id="SM00382"/>
    </source>
</evidence>
<proteinExistence type="inferred from homology"/>
<dbReference type="Proteomes" id="UP000001307">
    <property type="component" value="Unassembled WGS sequence"/>
</dbReference>
<evidence type="ECO:0000256" key="3">
    <source>
        <dbReference type="ARBA" id="ARBA00007188"/>
    </source>
</evidence>
<dbReference type="SUPFAM" id="SSF52540">
    <property type="entry name" value="P-loop containing nucleoside triphosphate hydrolases"/>
    <property type="match status" value="6"/>
</dbReference>
<protein>
    <recommendedName>
        <fullName evidence="4">Midasin</fullName>
    </recommendedName>
</protein>
<accession>E4XRG6</accession>
<dbReference type="GO" id="GO:0030687">
    <property type="term" value="C:preribosome, large subunit precursor"/>
    <property type="evidence" value="ECO:0007669"/>
    <property type="project" value="TreeGrafter"/>
</dbReference>
<evidence type="ECO:0000256" key="5">
    <source>
        <dbReference type="ARBA" id="ARBA00022741"/>
    </source>
</evidence>
<dbReference type="InterPro" id="IPR027417">
    <property type="entry name" value="P-loop_NTPase"/>
</dbReference>
<evidence type="ECO:0000256" key="4">
    <source>
        <dbReference type="ARBA" id="ARBA00017143"/>
    </source>
</evidence>
<organism evidence="10">
    <name type="scientific">Oikopleura dioica</name>
    <name type="common">Tunicate</name>
    <dbReference type="NCBI Taxonomy" id="34765"/>
    <lineage>
        <taxon>Eukaryota</taxon>
        <taxon>Metazoa</taxon>
        <taxon>Chordata</taxon>
        <taxon>Tunicata</taxon>
        <taxon>Appendicularia</taxon>
        <taxon>Copelata</taxon>
        <taxon>Oikopleuridae</taxon>
        <taxon>Oikopleura</taxon>
    </lineage>
</organism>
<evidence type="ECO:0000256" key="7">
    <source>
        <dbReference type="ARBA" id="ARBA00023186"/>
    </source>
</evidence>
<dbReference type="InterPro" id="IPR040848">
    <property type="entry name" value="AAA_lid_7"/>
</dbReference>
<feature type="domain" description="AAA+ ATPase" evidence="9">
    <location>
        <begin position="503"/>
        <end position="735"/>
    </location>
</feature>
<dbReference type="Gene3D" id="3.40.50.300">
    <property type="entry name" value="P-loop containing nucleotide triphosphate hydrolases"/>
    <property type="match status" value="6"/>
</dbReference>
<comment type="subcellular location">
    <subcellularLocation>
        <location evidence="1">Nucleus</location>
        <location evidence="1">Nucleolus</location>
    </subcellularLocation>
    <subcellularLocation>
        <location evidence="2">Nucleus</location>
        <location evidence="2">Nucleoplasm</location>
    </subcellularLocation>
</comment>
<evidence type="ECO:0000256" key="6">
    <source>
        <dbReference type="ARBA" id="ARBA00022840"/>
    </source>
</evidence>
<feature type="domain" description="AAA+ ATPase" evidence="9">
    <location>
        <begin position="1531"/>
        <end position="1718"/>
    </location>
</feature>
<dbReference type="OrthoDB" id="422220at2759"/>
<gene>
    <name evidence="10" type="ORF">GSOID_T00001751001</name>
</gene>
<dbReference type="FunFam" id="3.40.50.300:FF:000142">
    <property type="entry name" value="Midasin"/>
    <property type="match status" value="2"/>
</dbReference>
<keyword evidence="8" id="KW-0539">Nucleus</keyword>
<feature type="domain" description="AAA+ ATPase" evidence="9">
    <location>
        <begin position="1199"/>
        <end position="1357"/>
    </location>
</feature>
<feature type="domain" description="AAA+ ATPase" evidence="9">
    <location>
        <begin position="892"/>
        <end position="1038"/>
    </location>
</feature>
<dbReference type="PANTHER" id="PTHR48103:SF2">
    <property type="entry name" value="MIDASIN"/>
    <property type="match status" value="1"/>
</dbReference>
<evidence type="ECO:0000256" key="1">
    <source>
        <dbReference type="ARBA" id="ARBA00004604"/>
    </source>
</evidence>
<dbReference type="GO" id="GO:0005524">
    <property type="term" value="F:ATP binding"/>
    <property type="evidence" value="ECO:0007669"/>
    <property type="project" value="UniProtKB-KW"/>
</dbReference>
<comment type="similarity">
    <text evidence="3">Belongs to the midasin family.</text>
</comment>
<keyword evidence="6" id="KW-0067">ATP-binding</keyword>
<feature type="domain" description="AAA+ ATPase" evidence="9">
    <location>
        <begin position="177"/>
        <end position="297"/>
    </location>
</feature>
<evidence type="ECO:0000313" key="11">
    <source>
        <dbReference type="Proteomes" id="UP000001307"/>
    </source>
</evidence>
<reference evidence="10" key="1">
    <citation type="journal article" date="2010" name="Science">
        <title>Plasticity of animal genome architecture unmasked by rapid evolution of a pelagic tunicate.</title>
        <authorList>
            <person name="Denoeud F."/>
            <person name="Henriet S."/>
            <person name="Mungpakdee S."/>
            <person name="Aury J.M."/>
            <person name="Da Silva C."/>
            <person name="Brinkmann H."/>
            <person name="Mikhaleva J."/>
            <person name="Olsen L.C."/>
            <person name="Jubin C."/>
            <person name="Canestro C."/>
            <person name="Bouquet J.M."/>
            <person name="Danks G."/>
            <person name="Poulain J."/>
            <person name="Campsteijn C."/>
            <person name="Adamski M."/>
            <person name="Cross I."/>
            <person name="Yadetie F."/>
            <person name="Muffato M."/>
            <person name="Louis A."/>
            <person name="Butcher S."/>
            <person name="Tsagkogeorga G."/>
            <person name="Konrad A."/>
            <person name="Singh S."/>
            <person name="Jensen M.F."/>
            <person name="Cong E.H."/>
            <person name="Eikeseth-Otteraa H."/>
            <person name="Noel B."/>
            <person name="Anthouard V."/>
            <person name="Porcel B.M."/>
            <person name="Kachouri-Lafond R."/>
            <person name="Nishino A."/>
            <person name="Ugolini M."/>
            <person name="Chourrout P."/>
            <person name="Nishida H."/>
            <person name="Aasland R."/>
            <person name="Huzurbazar S."/>
            <person name="Westhof E."/>
            <person name="Delsuc F."/>
            <person name="Lehrach H."/>
            <person name="Reinhardt R."/>
            <person name="Weissenbach J."/>
            <person name="Roy S.W."/>
            <person name="Artiguenave F."/>
            <person name="Postlethwait J.H."/>
            <person name="Manak J.R."/>
            <person name="Thompson E.M."/>
            <person name="Jaillon O."/>
            <person name="Du Pasquier L."/>
            <person name="Boudinot P."/>
            <person name="Liberles D.A."/>
            <person name="Volff J.N."/>
            <person name="Philippe H."/>
            <person name="Lenhard B."/>
            <person name="Roest Crollius H."/>
            <person name="Wincker P."/>
            <person name="Chourrout D."/>
        </authorList>
    </citation>
    <scope>NUCLEOTIDE SEQUENCE [LARGE SCALE GENOMIC DNA]</scope>
</reference>
<dbReference type="CDD" id="cd00009">
    <property type="entry name" value="AAA"/>
    <property type="match status" value="1"/>
</dbReference>
<dbReference type="InterPro" id="IPR041190">
    <property type="entry name" value="Midasin_AAA_lid_5"/>
</dbReference>
<keyword evidence="5" id="KW-0547">Nucleotide-binding</keyword>
<dbReference type="FunFam" id="3.40.50.300:FF:001384">
    <property type="entry name" value="Midasin"/>
    <property type="match status" value="1"/>
</dbReference>
<dbReference type="PANTHER" id="PTHR48103">
    <property type="entry name" value="MIDASIN-RELATED"/>
    <property type="match status" value="1"/>
</dbReference>
<dbReference type="GO" id="GO:0000027">
    <property type="term" value="P:ribosomal large subunit assembly"/>
    <property type="evidence" value="ECO:0007669"/>
    <property type="project" value="TreeGrafter"/>
</dbReference>
<dbReference type="GO" id="GO:0000055">
    <property type="term" value="P:ribosomal large subunit export from nucleus"/>
    <property type="evidence" value="ECO:0007669"/>
    <property type="project" value="TreeGrafter"/>
</dbReference>
<dbReference type="Pfam" id="PF07728">
    <property type="entry name" value="AAA_5"/>
    <property type="match status" value="7"/>
</dbReference>
<dbReference type="GO" id="GO:0005730">
    <property type="term" value="C:nucleolus"/>
    <property type="evidence" value="ECO:0007669"/>
    <property type="project" value="UniProtKB-SubCell"/>
</dbReference>
<dbReference type="GO" id="GO:0016887">
    <property type="term" value="F:ATP hydrolysis activity"/>
    <property type="evidence" value="ECO:0007669"/>
    <property type="project" value="InterPro"/>
</dbReference>
<sequence length="2309" mass="259501">MSVLKLDPFLLAVECFRQGLPYTLDLNDYVSSAPSSKKQKMSLDLDYLFLIRELYLRHSHHWPSLLESYSGELNMPTIRWLFGLRHGKLPLDYTKPFIKASKRVLKKVDCEETILLPEPARKNLTNKTILASECKNDFVSIAGIPIRAGQSISMEQPLNKSPEILETIREICVGIFHKLPILLVGGVGTGKTHLVNTIAQQTSRELLSYQLSPETDAASLIGGYIQASDGQFKWRPGPLALAASEGKWILLEDVDQAGGDCFTLIAQLIERNVLAVAGHGRPIVPHSNFRLFLTQRANDLNSSGTCSSLYVKCHLVCLPEHTKLSLENIVKVHFPDLLPQILCLPVQILSAVEHASGGQVLNRRLGVRDCLTFARRLSKARSSSSSGSKQVAYALLDAIDIFAAHLHKREQKSLFYRRISDVLSANKETLRALQNDTLSHDPVEFLLDKYRPELAEESEELIAGRANIGVIGELSQKQLKRSAMVPTIIHSRIIEQAVLAINNHEPVLLVGETGTGKTSCIQYIAARTGNNLRVVNMSRQSQASDLIGSFRPVDASAIMRPVFTRFHQLITSTYPKNDTVLSQMAFAFKKNQFEDVLLPMMKHVTTKASLDGDINASLKKNWNRFGVMLQDADIRIRNKQISFAFVEGELVQAVRNGDWLLFDEINLAPAELLESISGLLDSGSLSIADISEPVITHPNFRIFGSMNPANDYAKKDLPDSLRNRFTELYVPEANSEQDISQIVVHYLPGLRDKPAVRNNLVKFYLKIRNEKSIRDMSGKGTTFSLRTLSRCLQSARDVFGATPSGIYQALQLSFVSGLDDSSTKLVESMIEKYKFKNKTKLSQPDPGVPHVTIKSYHIYRGDETELIVDDKFIITETVDQNLRNLSRAISARNYPILIQGETSTGKTSLISFLAKASGNKLIRINNHEHTDLQEYVGSYLPKSDGSLVFSHGALVKAMRNGWWLLLDELNLAPADVLEALNRVLDDNRELFIPETGEVIKAHPRFQLFGAQNPAGVYGGRKQLSRAFTNRFVQMEFCELSNDELEVIVSQKCDLPLSKSKLLVEAVSELRKLRRDSDVFGGKNSYATLRDLFRWADRYSKEKDMEYNDWDRHLALDGYFLLGGRCRSKIESENVKRVLEKVFRRTLGSDDSIFSDERLEADGINERTRQNELQKAVLSRFYWGEKSRRMAILLDRCLKFNEPILLVGPTGCGKTTIVQLLSPQGLSIMNCHQQTEASDFIGGLRPVRDNTGDSKALFKWSDGPLVESMKDGSVLLVDEISLADDSVLERLNSVLERERTLVLAEKGITDVADKDSALDVLTATAGFQFIGTMNPGGDYGKKELSPALRNRMTEIWCEPPDSEEEFGRIIQNALKRKTVAERVSSAIWEFVTILKSDPVVGQQVVFSVRDALAYAEFINEMLERVQNQHTMQEIFVDTCRAVHLDSIGCSGFDLDVDQVATVKHNIEKKLFEMTFKYFGEGQYPQTLLFNDPKCLGGLIPVASGPEEPRYPNFVRTSSVATTTNRIGRAMLLPRPILLEGSPGVGKTSIVASLAAMCGYPVTRINLSEQTDVSDLFGADLPVEGGQGGQFEWKDGPLLIALKHGHWVILDELNLASQPVLEGLNSVFDHRGELFVPELNKTFNISGRGCRFFACQNPRVQGGGRKGLPKSFVNRFTRVYCNELSWLDLVNIVYATGPDVCLPATRAIGLRAELNLRDIRRFTDLIGTGIDLSESFKLIYRARIRNIQDDDEINKIFLKWLNFPTLDKPNDQIKDYGEVRPDLARFGVAQNKIRYARREVTTLPPSVLTLRERSHLEQILLATQHGWMVQLVGEAGVGKSTLVQLAADITRQRLRLLSLSPATDVTDLLGAFEQYNFEEGSFRWVDSDLVRAVEQGDWLVLDNANQASDALLDRLNSLLEPDGSLSIIERGNVNGEIVTIRPHPEFRIFILVDPFYGELSRPLRNRGVELFIKPHGLFEYLSIGSTLCADQETAKMLYQSISDSVGHKKFDGIFFSGCRRYNLEMTCGSSENQAFKSALTHCRHLLKRSNVSNTEAMEVILPIVGPAAPASLLESASSLYKPIEWDLAYNVARQYQTKLEETREAAYGERFSFMEIVSREIMRFMNKEEIFTALIGTTDIQNRDEQRENILERASDWTFNHDLQQCIITIFKYMYENDDVQFDKNHKFISGSLLGALREGGSKARIGLMTPIIRTIMDLFGKRFQFEDEQELIFLYFLIISLRKSNTSNQLSVGPYYAKCLLDVLEPYIPRLSGNKYKELRTEVATIRKFSTGEQLITSDVLSKIALCRSV</sequence>
<evidence type="ECO:0000256" key="8">
    <source>
        <dbReference type="ARBA" id="ARBA00023242"/>
    </source>
</evidence>
<keyword evidence="11" id="KW-1185">Reference proteome</keyword>
<evidence type="ECO:0000256" key="2">
    <source>
        <dbReference type="ARBA" id="ARBA00004642"/>
    </source>
</evidence>
<evidence type="ECO:0000313" key="10">
    <source>
        <dbReference type="EMBL" id="CBY12382.1"/>
    </source>
</evidence>
<dbReference type="InterPro" id="IPR011704">
    <property type="entry name" value="ATPase_dyneun-rel_AAA"/>
</dbReference>
<dbReference type="Pfam" id="PF17867">
    <property type="entry name" value="AAA_lid_7"/>
    <property type="match status" value="1"/>
</dbReference>
<dbReference type="InterPro" id="IPR003593">
    <property type="entry name" value="AAA+_ATPase"/>
</dbReference>
<dbReference type="FunFam" id="3.40.50.300:FF:001053">
    <property type="entry name" value="Midasin"/>
    <property type="match status" value="1"/>
</dbReference>
<dbReference type="Pfam" id="PF17865">
    <property type="entry name" value="AAA_lid_5"/>
    <property type="match status" value="1"/>
</dbReference>
<feature type="domain" description="AAA+ ATPase" evidence="9">
    <location>
        <begin position="1823"/>
        <end position="1952"/>
    </location>
</feature>